<evidence type="ECO:0000313" key="7">
    <source>
        <dbReference type="Proteomes" id="UP001497457"/>
    </source>
</evidence>
<feature type="region of interest" description="Disordered" evidence="3">
    <location>
        <begin position="129"/>
        <end position="151"/>
    </location>
</feature>
<sequence>MAGRVQLQRPVALPVRALDGRSTTVRLPAASTVLDLTAALRGSFPPAQAAPDFNLFLRGAKLLPDAKIGSLSIAPGEFVSLISFSSSVPAPPPPLRSTPTATPSPSAAAAPNPRPQKRKFFTSSWRKIAGVPKKDPAPPPPPPLAAGDPSPAFAASAKKRKFFESSWSGMDVFARVAGLPINDPASPAFYCHGEQPLSPAQMVAHLKQGLGRHGQIKHAREIPGRQASFRPLPSHLSQATKSALDAIGVTRLYSHQAQAIEAGSGGKHVVVATSTSSGKSLCYNVPVLESISTSAACALYVFPTKALAQDQLKTLLDMTTKDDQSNSNKFHVSIYDGDTPFKDRAKIRDKARLLITNPDMLHMSILPSHAQFKRILSNLEYIVIDEAHSYKGAFGCHVALILRRLKRICANVYGTHPKFIFCTATLANPREHVTELAGLDATGVELVDGDGSPCGAKHFLLWNPSVPRGAKERRPSPVQDVSHLFAEMVQHGLRCIAFCKTKKLCEAVLARTREILEENASPELADSVSVYRGGYAADDRRRIEAGLFGGTLRGVAATNALELGINVGHIDATLHLGFPGSIASFWQQAGRSGRRSKESIAVYVAFEGALDQYFMNFPDKLFGKPVERCHVDSQNQKILGQHLACAAFEKPLCPEHDERHFGSGLRSAMLALKDRGSLMNSKQEAEHSNSAAGEWKYAAGPNDKSPPSRAVSIRAIEHDRYKVIDKQGYRVLEEIEESKAFFQVYEGAVYMHQGHSYLVERLDHSSRTAYCRAAADLKYYTKIQDHTEIKSLEDEAALPPPTTSSKTGVVRTTTAQANNCKVTTEWVSFDRIWKSNNVFSHTVEVDLPLYSFDTQAAWVSIPQSVRAAVEQMNLGFQAGVHAASHALLSIVPLHMMCSTCDLGTDCADPQPNSKPPDRILLYDKHPGGIGLASQLKLLFGELLVAALQLISTCGCTNVDGCPSCIQSFACGGYNNNLDKAAAVLILKGVIENERLFFYGKDGSHFSAEMMT</sequence>
<dbReference type="CDD" id="cd17923">
    <property type="entry name" value="DEXHc_Hrq1-like"/>
    <property type="match status" value="1"/>
</dbReference>
<dbReference type="InterPro" id="IPR027417">
    <property type="entry name" value="P-loop_NTPase"/>
</dbReference>
<keyword evidence="7" id="KW-1185">Reference proteome</keyword>
<protein>
    <submittedName>
        <fullName evidence="6">Uncharacterized protein</fullName>
    </submittedName>
</protein>
<keyword evidence="2" id="KW-0067">ATP-binding</keyword>
<evidence type="ECO:0000256" key="2">
    <source>
        <dbReference type="ARBA" id="ARBA00022840"/>
    </source>
</evidence>
<dbReference type="InterPro" id="IPR014001">
    <property type="entry name" value="Helicase_ATP-bd"/>
</dbReference>
<dbReference type="InterPro" id="IPR011545">
    <property type="entry name" value="DEAD/DEAH_box_helicase_dom"/>
</dbReference>
<dbReference type="Pfam" id="PF09369">
    <property type="entry name" value="MZB"/>
    <property type="match status" value="1"/>
</dbReference>
<dbReference type="PANTHER" id="PTHR47957:SF2">
    <property type="entry name" value="OS02G0111900 PROTEIN"/>
    <property type="match status" value="1"/>
</dbReference>
<dbReference type="SUPFAM" id="SSF52540">
    <property type="entry name" value="P-loop containing nucleoside triphosphate hydrolases"/>
    <property type="match status" value="1"/>
</dbReference>
<dbReference type="PROSITE" id="PS51194">
    <property type="entry name" value="HELICASE_CTER"/>
    <property type="match status" value="1"/>
</dbReference>
<dbReference type="SMART" id="SM00487">
    <property type="entry name" value="DEXDc"/>
    <property type="match status" value="1"/>
</dbReference>
<organism evidence="6 7">
    <name type="scientific">Urochloa decumbens</name>
    <dbReference type="NCBI Taxonomy" id="240449"/>
    <lineage>
        <taxon>Eukaryota</taxon>
        <taxon>Viridiplantae</taxon>
        <taxon>Streptophyta</taxon>
        <taxon>Embryophyta</taxon>
        <taxon>Tracheophyta</taxon>
        <taxon>Spermatophyta</taxon>
        <taxon>Magnoliopsida</taxon>
        <taxon>Liliopsida</taxon>
        <taxon>Poales</taxon>
        <taxon>Poaceae</taxon>
        <taxon>PACMAD clade</taxon>
        <taxon>Panicoideae</taxon>
        <taxon>Panicodae</taxon>
        <taxon>Paniceae</taxon>
        <taxon>Melinidinae</taxon>
        <taxon>Urochloa</taxon>
    </lineage>
</organism>
<dbReference type="Pfam" id="PF22982">
    <property type="entry name" value="WHD_HRQ1"/>
    <property type="match status" value="1"/>
</dbReference>
<comment type="caution">
    <text evidence="6">The sequence shown here is derived from an EMBL/GenBank/DDBJ whole genome shotgun (WGS) entry which is preliminary data.</text>
</comment>
<feature type="compositionally biased region" description="Low complexity" evidence="3">
    <location>
        <begin position="97"/>
        <end position="111"/>
    </location>
</feature>
<dbReference type="InterPro" id="IPR018973">
    <property type="entry name" value="MZB"/>
</dbReference>
<feature type="domain" description="Helicase ATP-binding" evidence="4">
    <location>
        <begin position="260"/>
        <end position="444"/>
    </location>
</feature>
<dbReference type="CDD" id="cd18797">
    <property type="entry name" value="SF2_C_Hrq"/>
    <property type="match status" value="1"/>
</dbReference>
<evidence type="ECO:0000259" key="4">
    <source>
        <dbReference type="PROSITE" id="PS51192"/>
    </source>
</evidence>
<feature type="region of interest" description="Disordered" evidence="3">
    <location>
        <begin position="90"/>
        <end position="117"/>
    </location>
</feature>
<dbReference type="Proteomes" id="UP001497457">
    <property type="component" value="Unassembled WGS sequence"/>
</dbReference>
<dbReference type="GO" id="GO:0005524">
    <property type="term" value="F:ATP binding"/>
    <property type="evidence" value="ECO:0007669"/>
    <property type="project" value="UniProtKB-KW"/>
</dbReference>
<dbReference type="AlphaFoldDB" id="A0ABC9H514"/>
<reference evidence="6 7" key="1">
    <citation type="submission" date="2024-10" db="EMBL/GenBank/DDBJ databases">
        <authorList>
            <person name="Ryan C."/>
        </authorList>
    </citation>
    <scope>NUCLEOTIDE SEQUENCE [LARGE SCALE GENOMIC DNA]</scope>
</reference>
<dbReference type="Pfam" id="PF00270">
    <property type="entry name" value="DEAD"/>
    <property type="match status" value="1"/>
</dbReference>
<proteinExistence type="predicted"/>
<keyword evidence="1" id="KW-0547">Nucleotide-binding</keyword>
<dbReference type="PROSITE" id="PS51192">
    <property type="entry name" value="HELICASE_ATP_BIND_1"/>
    <property type="match status" value="1"/>
</dbReference>
<dbReference type="EMBL" id="CAXIPR030001495">
    <property type="protein sequence ID" value="CAM0148702.1"/>
    <property type="molecule type" value="Genomic_DNA"/>
</dbReference>
<feature type="region of interest" description="Disordered" evidence="3">
    <location>
        <begin position="679"/>
        <end position="708"/>
    </location>
</feature>
<dbReference type="SMART" id="SM00490">
    <property type="entry name" value="HELICc"/>
    <property type="match status" value="1"/>
</dbReference>
<gene>
    <name evidence="6" type="ORF">URODEC1_LOCUS121962</name>
</gene>
<evidence type="ECO:0000256" key="3">
    <source>
        <dbReference type="SAM" id="MobiDB-lite"/>
    </source>
</evidence>
<evidence type="ECO:0000256" key="1">
    <source>
        <dbReference type="ARBA" id="ARBA00022741"/>
    </source>
</evidence>
<dbReference type="Gene3D" id="3.40.50.300">
    <property type="entry name" value="P-loop containing nucleotide triphosphate hydrolases"/>
    <property type="match status" value="2"/>
</dbReference>
<feature type="domain" description="Helicase C-terminal" evidence="5">
    <location>
        <begin position="480"/>
        <end position="639"/>
    </location>
</feature>
<accession>A0ABC9H514</accession>
<dbReference type="InterPro" id="IPR001650">
    <property type="entry name" value="Helicase_C-like"/>
</dbReference>
<dbReference type="InterPro" id="IPR055227">
    <property type="entry name" value="HRQ1_WHD"/>
</dbReference>
<dbReference type="Pfam" id="PF00271">
    <property type="entry name" value="Helicase_C"/>
    <property type="match status" value="1"/>
</dbReference>
<dbReference type="PANTHER" id="PTHR47957">
    <property type="entry name" value="ATP-DEPENDENT HELICASE HRQ1"/>
    <property type="match status" value="1"/>
</dbReference>
<evidence type="ECO:0000313" key="6">
    <source>
        <dbReference type="EMBL" id="CAM0148702.1"/>
    </source>
</evidence>
<name>A0ABC9H514_9POAL</name>
<evidence type="ECO:0000259" key="5">
    <source>
        <dbReference type="PROSITE" id="PS51194"/>
    </source>
</evidence>